<proteinExistence type="predicted"/>
<name>A0ABP0M187_9DINO</name>
<reference evidence="2 3" key="1">
    <citation type="submission" date="2024-02" db="EMBL/GenBank/DDBJ databases">
        <authorList>
            <person name="Chen Y."/>
            <person name="Shah S."/>
            <person name="Dougan E. K."/>
            <person name="Thang M."/>
            <person name="Chan C."/>
        </authorList>
    </citation>
    <scope>NUCLEOTIDE SEQUENCE [LARGE SCALE GENOMIC DNA]</scope>
</reference>
<evidence type="ECO:0000313" key="3">
    <source>
        <dbReference type="Proteomes" id="UP001642464"/>
    </source>
</evidence>
<gene>
    <name evidence="1" type="ORF">SCF082_LOCUS25579</name>
    <name evidence="2" type="ORF">SCF082_LOCUS25586</name>
</gene>
<dbReference type="EMBL" id="CAXAMM010019236">
    <property type="protein sequence ID" value="CAK9045235.1"/>
    <property type="molecule type" value="Genomic_DNA"/>
</dbReference>
<protein>
    <submittedName>
        <fullName evidence="2">Chloroplastic/mitochondrial</fullName>
    </submittedName>
</protein>
<comment type="caution">
    <text evidence="2">The sequence shown here is derived from an EMBL/GenBank/DDBJ whole genome shotgun (WGS) entry which is preliminary data.</text>
</comment>
<keyword evidence="3" id="KW-1185">Reference proteome</keyword>
<organism evidence="2 3">
    <name type="scientific">Durusdinium trenchii</name>
    <dbReference type="NCBI Taxonomy" id="1381693"/>
    <lineage>
        <taxon>Eukaryota</taxon>
        <taxon>Sar</taxon>
        <taxon>Alveolata</taxon>
        <taxon>Dinophyceae</taxon>
        <taxon>Suessiales</taxon>
        <taxon>Symbiodiniaceae</taxon>
        <taxon>Durusdinium</taxon>
    </lineage>
</organism>
<dbReference type="Proteomes" id="UP001642464">
    <property type="component" value="Unassembled WGS sequence"/>
</dbReference>
<accession>A0ABP0M187</accession>
<sequence>MEEFHRSLLSLRLDNSKEALKALNHLSGFDEATGYLTTFPWNLVKIRWYFQGSRAQDPDRFAKSKQFAKQLLDAFERGGHKHAGEFSRFLSDADPLGKALRSWALTPDRNMDPKLLEELVGYSASLLCMQRLEAKHHLVHQRMSIARNSTPSTLSANLRRALNTDVHSATFKAEFSKYLMEFHLLVDEPWQSRSELARLISGYHLELMFQDLSKESALIASRTVAVSSSKETLERAYHLKTVLEEGSFYAIADPDQISPDGSTPYLLVQLVTFSPGAKRYMEKV</sequence>
<evidence type="ECO:0000313" key="1">
    <source>
        <dbReference type="EMBL" id="CAK9045235.1"/>
    </source>
</evidence>
<dbReference type="EMBL" id="CAXAMM010019247">
    <property type="protein sequence ID" value="CAK9045250.1"/>
    <property type="molecule type" value="Genomic_DNA"/>
</dbReference>
<feature type="non-terminal residue" evidence="2">
    <location>
        <position position="284"/>
    </location>
</feature>
<evidence type="ECO:0000313" key="2">
    <source>
        <dbReference type="EMBL" id="CAK9045250.1"/>
    </source>
</evidence>